<dbReference type="OrthoDB" id="1247029at2"/>
<gene>
    <name evidence="1" type="ORF">D6B99_03390</name>
</gene>
<protein>
    <recommendedName>
        <fullName evidence="3">NAD-dependent epimerase/dehydratase family protein</fullName>
    </recommendedName>
</protein>
<dbReference type="Proteomes" id="UP000266118">
    <property type="component" value="Chromosome"/>
</dbReference>
<reference evidence="1 2" key="1">
    <citation type="submission" date="2018-09" db="EMBL/GenBank/DDBJ databases">
        <title>Arachidicoccus sp. nov., a bacterium isolated from soil.</title>
        <authorList>
            <person name="Weon H.-Y."/>
            <person name="Kwon S.-W."/>
            <person name="Lee S.A."/>
        </authorList>
    </citation>
    <scope>NUCLEOTIDE SEQUENCE [LARGE SCALE GENOMIC DNA]</scope>
    <source>
        <strain evidence="1 2">KIS59-12</strain>
    </source>
</reference>
<dbReference type="InterPro" id="IPR036291">
    <property type="entry name" value="NAD(P)-bd_dom_sf"/>
</dbReference>
<dbReference type="AlphaFoldDB" id="A0A386HN27"/>
<dbReference type="RefSeq" id="WP_119985091.1">
    <property type="nucleotide sequence ID" value="NZ_CP032489.1"/>
</dbReference>
<keyword evidence="2" id="KW-1185">Reference proteome</keyword>
<dbReference type="Gene3D" id="3.40.50.720">
    <property type="entry name" value="NAD(P)-binding Rossmann-like Domain"/>
    <property type="match status" value="1"/>
</dbReference>
<accession>A0A386HN27</accession>
<dbReference type="KEGG" id="ark:D6B99_03390"/>
<name>A0A386HN27_9BACT</name>
<evidence type="ECO:0000313" key="1">
    <source>
        <dbReference type="EMBL" id="AYD46744.1"/>
    </source>
</evidence>
<evidence type="ECO:0008006" key="3">
    <source>
        <dbReference type="Google" id="ProtNLM"/>
    </source>
</evidence>
<organism evidence="1 2">
    <name type="scientific">Arachidicoccus soli</name>
    <dbReference type="NCBI Taxonomy" id="2341117"/>
    <lineage>
        <taxon>Bacteria</taxon>
        <taxon>Pseudomonadati</taxon>
        <taxon>Bacteroidota</taxon>
        <taxon>Chitinophagia</taxon>
        <taxon>Chitinophagales</taxon>
        <taxon>Chitinophagaceae</taxon>
        <taxon>Arachidicoccus</taxon>
    </lineage>
</organism>
<dbReference type="EMBL" id="CP032489">
    <property type="protein sequence ID" value="AYD46744.1"/>
    <property type="molecule type" value="Genomic_DNA"/>
</dbReference>
<dbReference type="SUPFAM" id="SSF51735">
    <property type="entry name" value="NAD(P)-binding Rossmann-fold domains"/>
    <property type="match status" value="1"/>
</dbReference>
<proteinExistence type="predicted"/>
<sequence length="226" mass="26066">MILGNGLIGTALQAVDNDTVLYCASGVSNLFGHIESQCLREEDLLREKILLHPQKVIVYFSSYSINDEDDEKNTPYLLHKKRMENIVVSLAPKYLIARTSNVVGKNGQSGNLTNFIFNHLQNNTPFEVWKNTNRNLIDVQHLAAMANYYVKYGELNKTIYLINPKDVMIVEIVKCFEKKMNQRAKYTLVDKGTYYHSDKTIANKIFDALQIPKEEYVEMLIEKYFI</sequence>
<evidence type="ECO:0000313" key="2">
    <source>
        <dbReference type="Proteomes" id="UP000266118"/>
    </source>
</evidence>